<reference evidence="1 2" key="1">
    <citation type="submission" date="2018-08" db="EMBL/GenBank/DDBJ databases">
        <title>Recombination of ecologically and evolutionarily significant loci maintains genetic cohesion in the Pseudomonas syringae species complex.</title>
        <authorList>
            <person name="Dillon M."/>
            <person name="Thakur S."/>
            <person name="Almeida R.N.D."/>
            <person name="Weir B.S."/>
            <person name="Guttman D.S."/>
        </authorList>
    </citation>
    <scope>NUCLEOTIDE SEQUENCE [LARGE SCALE GENOMIC DNA]</scope>
    <source>
        <strain evidence="1 2">ICMP 19589</strain>
    </source>
</reference>
<sequence>MTDNHLDAAQFFNGVDERREIVVDDIDDDFAGQLTVDAAEEILSQECRHHFADLLFYADLREEVLAAQHPPAPHADQVHAGTARVDERGDHIDIAGTAVHALLILDAAQQGDLIAQLGCAFEIERHRGFFHGGVQFVTQGIAASLEKHHRVTYVLGIYLRLDQPDTRPFATFDLILQARTCAVLEVAVLALPHLKGLLQQAKALANRARTRVRPEITALGLFGSPMNTQSRVVTIGQKHIGIGLIVTQQNVVGRPPLLDEGLLQQQRFSFVARDGRFNLGDARHQRSGLGRVSGFAKIAGKTLLEVLGLADVKQCGFGVEHTVNAGATATGREKCTWIECLGHVQALASTMP</sequence>
<evidence type="ECO:0000313" key="2">
    <source>
        <dbReference type="Proteomes" id="UP000282289"/>
    </source>
</evidence>
<dbReference type="EMBL" id="RBQT01000046">
    <property type="protein sequence ID" value="RMP81500.1"/>
    <property type="molecule type" value="Genomic_DNA"/>
</dbReference>
<accession>A0A7Z6XYF4</accession>
<protein>
    <submittedName>
        <fullName evidence="1">Uncharacterized protein</fullName>
    </submittedName>
</protein>
<proteinExistence type="predicted"/>
<dbReference type="Proteomes" id="UP000282289">
    <property type="component" value="Unassembled WGS sequence"/>
</dbReference>
<dbReference type="AlphaFoldDB" id="A0A7Z6XYF4"/>
<evidence type="ECO:0000313" key="1">
    <source>
        <dbReference type="EMBL" id="RMP81500.1"/>
    </source>
</evidence>
<name>A0A7Z6XYF4_PSESF</name>
<organism evidence="1 2">
    <name type="scientific">Pseudomonas syringae pv. actinidiae</name>
    <dbReference type="NCBI Taxonomy" id="103796"/>
    <lineage>
        <taxon>Bacteria</taxon>
        <taxon>Pseudomonadati</taxon>
        <taxon>Pseudomonadota</taxon>
        <taxon>Gammaproteobacteria</taxon>
        <taxon>Pseudomonadales</taxon>
        <taxon>Pseudomonadaceae</taxon>
        <taxon>Pseudomonas</taxon>
        <taxon>Pseudomonas syringae</taxon>
    </lineage>
</organism>
<gene>
    <name evidence="1" type="ORF">ALQ15_114119</name>
</gene>
<comment type="caution">
    <text evidence="1">The sequence shown here is derived from an EMBL/GenBank/DDBJ whole genome shotgun (WGS) entry which is preliminary data.</text>
</comment>